<dbReference type="AlphaFoldDB" id="A0A2S6IQY0"/>
<keyword evidence="1 2" id="KW-0732">Signal</keyword>
<keyword evidence="5" id="KW-1185">Reference proteome</keyword>
<accession>A0A2S6IQY0</accession>
<dbReference type="RefSeq" id="WP_104514209.1">
    <property type="nucleotide sequence ID" value="NZ_MQVW01000027.1"/>
</dbReference>
<dbReference type="InterPro" id="IPR011047">
    <property type="entry name" value="Quinoprotein_ADH-like_sf"/>
</dbReference>
<dbReference type="PANTHER" id="PTHR35340:SF5">
    <property type="entry name" value="ASST-DOMAIN-CONTAINING PROTEIN"/>
    <property type="match status" value="1"/>
</dbReference>
<organism evidence="4 5">
    <name type="scientific">Nonlabens xylanidelens</name>
    <dbReference type="NCBI Taxonomy" id="191564"/>
    <lineage>
        <taxon>Bacteria</taxon>
        <taxon>Pseudomonadati</taxon>
        <taxon>Bacteroidota</taxon>
        <taxon>Flavobacteriia</taxon>
        <taxon>Flavobacteriales</taxon>
        <taxon>Flavobacteriaceae</taxon>
        <taxon>Nonlabens</taxon>
    </lineage>
</organism>
<dbReference type="Proteomes" id="UP000239002">
    <property type="component" value="Unassembled WGS sequence"/>
</dbReference>
<sequence length="542" mass="59677">MKYYLLSIAFILSLFTNAQTVGLQNNTAGNLDNGYVLFAPISSQDTFLIDKCGNEVHRWSSNNRPGQSVYLLPDGDLLRTGNVNNQSFNAGGKGGLIERIDWNGNVVWSYTVASTTELQHHDVKMMPNGNILIISWELKTAAMAIAQGRNPAQVPNDLWSEKIIEVQPVGTNGGNIVWEWHLWDHLTQDFDTNKPNYSAVIEEELVDLNYKATANQEDWIHFNSVDYNAALDQIVISVHNFDEVWIIDHSTTTTQAASHAGGNSLKGGDLLYRWGNPAAYGMGTASDQKLYGQHNVYWIETGFPYAGQLMIFNNGLGRNFSSVEIIDTPQTGFTYNSTLPYLPASASYEYNAGNTENLYAQNISGSQLLSNGNVLICSGPTGEFIEVDTNGSEVWRYINPINGSGVINQGITPTQNAVFRATFYPDSYSAFNGRILTPAGTIESSNTVTANCTTSLGIEETTINKIELYPNPASDFVFINYVVANDNETILIYNTLGQLIKNVNLIQGDSFTRLDVSSLNSGIYLLKVGESNDSQILKLVVK</sequence>
<dbReference type="InterPro" id="IPR010262">
    <property type="entry name" value="Arylsulfotransferase_bact"/>
</dbReference>
<feature type="chain" id="PRO_5015410161" evidence="2">
    <location>
        <begin position="19"/>
        <end position="542"/>
    </location>
</feature>
<dbReference type="Pfam" id="PF05935">
    <property type="entry name" value="Arylsulfotrans"/>
    <property type="match status" value="1"/>
</dbReference>
<dbReference type="InterPro" id="IPR026444">
    <property type="entry name" value="Secre_tail"/>
</dbReference>
<name>A0A2S6IQY0_9FLAO</name>
<proteinExistence type="predicted"/>
<protein>
    <submittedName>
        <fullName evidence="4">Putative secreted protein (Por secretion system target)</fullName>
    </submittedName>
</protein>
<feature type="domain" description="Secretion system C-terminal sorting" evidence="3">
    <location>
        <begin position="468"/>
        <end position="541"/>
    </location>
</feature>
<gene>
    <name evidence="4" type="ORF">LY01_00486</name>
</gene>
<evidence type="ECO:0000256" key="1">
    <source>
        <dbReference type="ARBA" id="ARBA00022729"/>
    </source>
</evidence>
<dbReference type="Pfam" id="PF18962">
    <property type="entry name" value="Por_Secre_tail"/>
    <property type="match status" value="1"/>
</dbReference>
<reference evidence="4 5" key="1">
    <citation type="submission" date="2018-02" db="EMBL/GenBank/DDBJ databases">
        <title>Genomic Encyclopedia of Archaeal and Bacterial Type Strains, Phase II (KMG-II): from individual species to whole genera.</title>
        <authorList>
            <person name="Goeker M."/>
        </authorList>
    </citation>
    <scope>NUCLEOTIDE SEQUENCE [LARGE SCALE GENOMIC DNA]</scope>
    <source>
        <strain evidence="4 5">DSM 16809</strain>
    </source>
</reference>
<dbReference type="SUPFAM" id="SSF50998">
    <property type="entry name" value="Quinoprotein alcohol dehydrogenase-like"/>
    <property type="match status" value="1"/>
</dbReference>
<dbReference type="NCBIfam" id="TIGR04183">
    <property type="entry name" value="Por_Secre_tail"/>
    <property type="match status" value="1"/>
</dbReference>
<evidence type="ECO:0000313" key="5">
    <source>
        <dbReference type="Proteomes" id="UP000239002"/>
    </source>
</evidence>
<dbReference type="EMBL" id="PTJE01000001">
    <property type="protein sequence ID" value="PPK96663.1"/>
    <property type="molecule type" value="Genomic_DNA"/>
</dbReference>
<dbReference type="GO" id="GO:0004062">
    <property type="term" value="F:aryl sulfotransferase activity"/>
    <property type="evidence" value="ECO:0007669"/>
    <property type="project" value="InterPro"/>
</dbReference>
<dbReference type="OrthoDB" id="264813at2"/>
<dbReference type="PANTHER" id="PTHR35340">
    <property type="entry name" value="PQQ ENZYME REPEAT PROTEIN-RELATED"/>
    <property type="match status" value="1"/>
</dbReference>
<evidence type="ECO:0000259" key="3">
    <source>
        <dbReference type="Pfam" id="PF18962"/>
    </source>
</evidence>
<evidence type="ECO:0000256" key="2">
    <source>
        <dbReference type="SAM" id="SignalP"/>
    </source>
</evidence>
<dbReference type="InterPro" id="IPR053143">
    <property type="entry name" value="Arylsulfate_ST"/>
</dbReference>
<comment type="caution">
    <text evidence="4">The sequence shown here is derived from an EMBL/GenBank/DDBJ whole genome shotgun (WGS) entry which is preliminary data.</text>
</comment>
<feature type="signal peptide" evidence="2">
    <location>
        <begin position="1"/>
        <end position="18"/>
    </location>
</feature>
<evidence type="ECO:0000313" key="4">
    <source>
        <dbReference type="EMBL" id="PPK96663.1"/>
    </source>
</evidence>